<dbReference type="InterPro" id="IPR000847">
    <property type="entry name" value="LysR_HTH_N"/>
</dbReference>
<dbReference type="Pfam" id="PF03466">
    <property type="entry name" value="LysR_substrate"/>
    <property type="match status" value="1"/>
</dbReference>
<keyword evidence="3" id="KW-0238">DNA-binding</keyword>
<dbReference type="GO" id="GO:0003677">
    <property type="term" value="F:DNA binding"/>
    <property type="evidence" value="ECO:0007669"/>
    <property type="project" value="UniProtKB-KW"/>
</dbReference>
<evidence type="ECO:0000256" key="4">
    <source>
        <dbReference type="ARBA" id="ARBA00023163"/>
    </source>
</evidence>
<keyword evidence="2" id="KW-0805">Transcription regulation</keyword>
<name>A0A060QI30_9PROT</name>
<dbReference type="Gene3D" id="1.10.10.10">
    <property type="entry name" value="Winged helix-like DNA-binding domain superfamily/Winged helix DNA-binding domain"/>
    <property type="match status" value="1"/>
</dbReference>
<dbReference type="PANTHER" id="PTHR30419:SF8">
    <property type="entry name" value="NITROGEN ASSIMILATION TRANSCRIPTIONAL ACTIVATOR-RELATED"/>
    <property type="match status" value="1"/>
</dbReference>
<proteinExistence type="inferred from homology"/>
<protein>
    <submittedName>
        <fullName evidence="6">Transcriptional regulator LysR family</fullName>
    </submittedName>
</protein>
<dbReference type="SUPFAM" id="SSF46785">
    <property type="entry name" value="Winged helix' DNA-binding domain"/>
    <property type="match status" value="1"/>
</dbReference>
<organism evidence="6 7">
    <name type="scientific">Asaia bogorensis</name>
    <dbReference type="NCBI Taxonomy" id="91915"/>
    <lineage>
        <taxon>Bacteria</taxon>
        <taxon>Pseudomonadati</taxon>
        <taxon>Pseudomonadota</taxon>
        <taxon>Alphaproteobacteria</taxon>
        <taxon>Acetobacterales</taxon>
        <taxon>Acetobacteraceae</taxon>
        <taxon>Asaia</taxon>
    </lineage>
</organism>
<evidence type="ECO:0000313" key="7">
    <source>
        <dbReference type="Proteomes" id="UP000027583"/>
    </source>
</evidence>
<evidence type="ECO:0000256" key="1">
    <source>
        <dbReference type="ARBA" id="ARBA00009437"/>
    </source>
</evidence>
<accession>A0A060QI30</accession>
<dbReference type="AlphaFoldDB" id="A0A060QI30"/>
<evidence type="ECO:0000259" key="5">
    <source>
        <dbReference type="PROSITE" id="PS50931"/>
    </source>
</evidence>
<dbReference type="SUPFAM" id="SSF53850">
    <property type="entry name" value="Periplasmic binding protein-like II"/>
    <property type="match status" value="1"/>
</dbReference>
<evidence type="ECO:0000256" key="2">
    <source>
        <dbReference type="ARBA" id="ARBA00023015"/>
    </source>
</evidence>
<gene>
    <name evidence="6" type="ORF">ASAP_2545</name>
</gene>
<dbReference type="RefSeq" id="WP_023979921.1">
    <property type="nucleotide sequence ID" value="NZ_CBLX010000021.1"/>
</dbReference>
<dbReference type="InterPro" id="IPR050950">
    <property type="entry name" value="HTH-type_LysR_regulators"/>
</dbReference>
<keyword evidence="4" id="KW-0804">Transcription</keyword>
<dbReference type="GO" id="GO:0003700">
    <property type="term" value="F:DNA-binding transcription factor activity"/>
    <property type="evidence" value="ECO:0007669"/>
    <property type="project" value="InterPro"/>
</dbReference>
<evidence type="ECO:0000313" key="6">
    <source>
        <dbReference type="EMBL" id="CDG40590.1"/>
    </source>
</evidence>
<dbReference type="eggNOG" id="COG0583">
    <property type="taxonomic scope" value="Bacteria"/>
</dbReference>
<dbReference type="InterPro" id="IPR036388">
    <property type="entry name" value="WH-like_DNA-bd_sf"/>
</dbReference>
<dbReference type="Gene3D" id="3.40.190.290">
    <property type="match status" value="1"/>
</dbReference>
<sequence length="306" mass="33319">MPVFSRFSRYFLAVAQHGSIRRAAEATGISASSIDRQILQGEARLGAALFERLPSGLRLTAAGEMLLVQVRRWEREFEDCRTRMEDLKGLKRGHVTLLIPEAMARGLIPRIVASIREQHPGVTLGVRVMTNHEISPALLEGQGDLALVFDPVVSYRLAVRASVAFPVGFVTTPGHPLTEGQTARFSQCSLYPVIAPRPPLALGQKIAWLAEETGLALNPVCDSDDIEAIRALVRHGVGVSVLSYIDVLPEIETRTLAFVPLEHSRIRPLTLGFCVDQARSLPVAARLVAQALEQGLPELAYSAPAV</sequence>
<dbReference type="InterPro" id="IPR036390">
    <property type="entry name" value="WH_DNA-bd_sf"/>
</dbReference>
<dbReference type="Pfam" id="PF00126">
    <property type="entry name" value="HTH_1"/>
    <property type="match status" value="1"/>
</dbReference>
<comment type="caution">
    <text evidence="6">The sequence shown here is derived from an EMBL/GenBank/DDBJ whole genome shotgun (WGS) entry which is preliminary data.</text>
</comment>
<dbReference type="PROSITE" id="PS50931">
    <property type="entry name" value="HTH_LYSR"/>
    <property type="match status" value="1"/>
</dbReference>
<reference evidence="6 7" key="1">
    <citation type="journal article" date="2014" name="Genome Biol. Evol.">
        <title>Acetic acid bacteria genomes reveal functional traits for adaptation to life in insect guts.</title>
        <authorList>
            <person name="Chouaia B."/>
            <person name="Gaiarsa S."/>
            <person name="Crotti E."/>
            <person name="Comandatore F."/>
            <person name="Degli Esposti M."/>
            <person name="Ricci I."/>
            <person name="Alma A."/>
            <person name="Favia G."/>
            <person name="Bandi C."/>
            <person name="Daffonchio D."/>
        </authorList>
    </citation>
    <scope>NUCLEOTIDE SEQUENCE [LARGE SCALE GENOMIC DNA]</scope>
    <source>
        <strain evidence="6 7">SF2.1</strain>
    </source>
</reference>
<dbReference type="InterPro" id="IPR005119">
    <property type="entry name" value="LysR_subst-bd"/>
</dbReference>
<comment type="similarity">
    <text evidence="1">Belongs to the LysR transcriptional regulatory family.</text>
</comment>
<dbReference type="GO" id="GO:0005829">
    <property type="term" value="C:cytosol"/>
    <property type="evidence" value="ECO:0007669"/>
    <property type="project" value="TreeGrafter"/>
</dbReference>
<evidence type="ECO:0000256" key="3">
    <source>
        <dbReference type="ARBA" id="ARBA00023125"/>
    </source>
</evidence>
<feature type="domain" description="HTH lysR-type" evidence="5">
    <location>
        <begin position="9"/>
        <end position="60"/>
    </location>
</feature>
<dbReference type="Proteomes" id="UP000027583">
    <property type="component" value="Unassembled WGS sequence"/>
</dbReference>
<dbReference type="PANTHER" id="PTHR30419">
    <property type="entry name" value="HTH-TYPE TRANSCRIPTIONAL REGULATOR YBHD"/>
    <property type="match status" value="1"/>
</dbReference>
<reference evidence="6 7" key="2">
    <citation type="journal article" date="2014" name="PLoS ONE">
        <title>Evolution of mitochondria reconstructed from the energy metabolism of living bacteria.</title>
        <authorList>
            <person name="Degli Esposti M."/>
            <person name="Chouaia B."/>
            <person name="Comandatore F."/>
            <person name="Crotti E."/>
            <person name="Sassera D."/>
            <person name="Lievens P.M."/>
            <person name="Daffonchio D."/>
            <person name="Bandi C."/>
        </authorList>
    </citation>
    <scope>NUCLEOTIDE SEQUENCE [LARGE SCALE GENOMIC DNA]</scope>
    <source>
        <strain evidence="6 7">SF2.1</strain>
    </source>
</reference>
<dbReference type="EMBL" id="CBLX010000021">
    <property type="protein sequence ID" value="CDG40590.1"/>
    <property type="molecule type" value="Genomic_DNA"/>
</dbReference>